<dbReference type="AlphaFoldDB" id="A0AAV5MIV4"/>
<dbReference type="PANTHER" id="PTHR33137">
    <property type="entry name" value="MEDIATOR OF RNA POLYMERASE II TRANSCRIPTION SUBUNIT 15A-RELATED"/>
    <property type="match status" value="1"/>
</dbReference>
<dbReference type="PANTHER" id="PTHR33137:SF4">
    <property type="entry name" value="MEDIATOR OF RNA POLYMERASE II TRANSCRIPTION SUBUNIT 15A-RELATED"/>
    <property type="match status" value="1"/>
</dbReference>
<feature type="region of interest" description="Disordered" evidence="1">
    <location>
        <begin position="185"/>
        <end position="206"/>
    </location>
</feature>
<protein>
    <submittedName>
        <fullName evidence="2">Uncharacterized protein</fullName>
    </submittedName>
</protein>
<comment type="caution">
    <text evidence="2">The sequence shown here is derived from an EMBL/GenBank/DDBJ whole genome shotgun (WGS) entry which is preliminary data.</text>
</comment>
<evidence type="ECO:0000256" key="1">
    <source>
        <dbReference type="SAM" id="MobiDB-lite"/>
    </source>
</evidence>
<dbReference type="GO" id="GO:0003713">
    <property type="term" value="F:transcription coactivator activity"/>
    <property type="evidence" value="ECO:0007669"/>
    <property type="project" value="InterPro"/>
</dbReference>
<accession>A0AAV5MIV4</accession>
<evidence type="ECO:0000313" key="2">
    <source>
        <dbReference type="EMBL" id="GKV49898.1"/>
    </source>
</evidence>
<dbReference type="InterPro" id="IPR044661">
    <property type="entry name" value="MED15a/b/c-like"/>
</dbReference>
<dbReference type="GO" id="GO:0031490">
    <property type="term" value="F:chromatin DNA binding"/>
    <property type="evidence" value="ECO:0007669"/>
    <property type="project" value="InterPro"/>
</dbReference>
<name>A0AAV5MIV4_9ROSI</name>
<proteinExistence type="predicted"/>
<organism evidence="2 3">
    <name type="scientific">Rubroshorea leprosula</name>
    <dbReference type="NCBI Taxonomy" id="152421"/>
    <lineage>
        <taxon>Eukaryota</taxon>
        <taxon>Viridiplantae</taxon>
        <taxon>Streptophyta</taxon>
        <taxon>Embryophyta</taxon>
        <taxon>Tracheophyta</taxon>
        <taxon>Spermatophyta</taxon>
        <taxon>Magnoliopsida</taxon>
        <taxon>eudicotyledons</taxon>
        <taxon>Gunneridae</taxon>
        <taxon>Pentapetalae</taxon>
        <taxon>rosids</taxon>
        <taxon>malvids</taxon>
        <taxon>Malvales</taxon>
        <taxon>Dipterocarpaceae</taxon>
        <taxon>Rubroshorea</taxon>
    </lineage>
</organism>
<sequence>MFCYPTAIHNQPSKILSNIVVFLSSIFSIDIPSNDESSTRACSSSLDCTAQTGHGGHDWQEEVFQKIKSMKDMYLGELNNMHQKITARLKQPESIQWSEQLDKLKIFKAMLERIIAFLSVSSKENITPFNKEKLGSYEKQIVNFVTSNVQQSVNMHESTQTMQHNLSNVQLNSLTSLCGDSSAQQSMLSSLQPGSNMDLGQGNALS</sequence>
<dbReference type="Proteomes" id="UP001054252">
    <property type="component" value="Unassembled WGS sequence"/>
</dbReference>
<dbReference type="EMBL" id="BPVZ01000326">
    <property type="protein sequence ID" value="GKV49898.1"/>
    <property type="molecule type" value="Genomic_DNA"/>
</dbReference>
<evidence type="ECO:0000313" key="3">
    <source>
        <dbReference type="Proteomes" id="UP001054252"/>
    </source>
</evidence>
<keyword evidence="3" id="KW-1185">Reference proteome</keyword>
<reference evidence="2 3" key="1">
    <citation type="journal article" date="2021" name="Commun. Biol.">
        <title>The genome of Shorea leprosula (Dipterocarpaceae) highlights the ecological relevance of drought in aseasonal tropical rainforests.</title>
        <authorList>
            <person name="Ng K.K.S."/>
            <person name="Kobayashi M.J."/>
            <person name="Fawcett J.A."/>
            <person name="Hatakeyama M."/>
            <person name="Paape T."/>
            <person name="Ng C.H."/>
            <person name="Ang C.C."/>
            <person name="Tnah L.H."/>
            <person name="Lee C.T."/>
            <person name="Nishiyama T."/>
            <person name="Sese J."/>
            <person name="O'Brien M.J."/>
            <person name="Copetti D."/>
            <person name="Mohd Noor M.I."/>
            <person name="Ong R.C."/>
            <person name="Putra M."/>
            <person name="Sireger I.Z."/>
            <person name="Indrioko S."/>
            <person name="Kosugi Y."/>
            <person name="Izuno A."/>
            <person name="Isagi Y."/>
            <person name="Lee S.L."/>
            <person name="Shimizu K.K."/>
        </authorList>
    </citation>
    <scope>NUCLEOTIDE SEQUENCE [LARGE SCALE GENOMIC DNA]</scope>
    <source>
        <strain evidence="2">214</strain>
    </source>
</reference>
<gene>
    <name evidence="2" type="ORF">SLEP1_g56621</name>
</gene>